<evidence type="ECO:0000313" key="3">
    <source>
        <dbReference type="EMBL" id="KAK9802665.1"/>
    </source>
</evidence>
<gene>
    <name evidence="3" type="ORF">WJX73_002545</name>
</gene>
<dbReference type="Proteomes" id="UP001465755">
    <property type="component" value="Unassembled WGS sequence"/>
</dbReference>
<feature type="transmembrane region" description="Helical" evidence="2">
    <location>
        <begin position="60"/>
        <end position="83"/>
    </location>
</feature>
<organism evidence="3 4">
    <name type="scientific">Symbiochloris irregularis</name>
    <dbReference type="NCBI Taxonomy" id="706552"/>
    <lineage>
        <taxon>Eukaryota</taxon>
        <taxon>Viridiplantae</taxon>
        <taxon>Chlorophyta</taxon>
        <taxon>core chlorophytes</taxon>
        <taxon>Trebouxiophyceae</taxon>
        <taxon>Trebouxiales</taxon>
        <taxon>Trebouxiaceae</taxon>
        <taxon>Symbiochloris</taxon>
    </lineage>
</organism>
<feature type="region of interest" description="Disordered" evidence="1">
    <location>
        <begin position="310"/>
        <end position="344"/>
    </location>
</feature>
<dbReference type="AlphaFoldDB" id="A0AAW1NZ36"/>
<keyword evidence="2" id="KW-1133">Transmembrane helix</keyword>
<keyword evidence="4" id="KW-1185">Reference proteome</keyword>
<dbReference type="SUPFAM" id="SSF53474">
    <property type="entry name" value="alpha/beta-Hydrolases"/>
    <property type="match status" value="1"/>
</dbReference>
<feature type="compositionally biased region" description="Polar residues" evidence="1">
    <location>
        <begin position="561"/>
        <end position="575"/>
    </location>
</feature>
<evidence type="ECO:0000256" key="1">
    <source>
        <dbReference type="SAM" id="MobiDB-lite"/>
    </source>
</evidence>
<dbReference type="Pfam" id="PF05990">
    <property type="entry name" value="DUF900"/>
    <property type="match status" value="1"/>
</dbReference>
<dbReference type="PANTHER" id="PTHR36513:SF1">
    <property type="entry name" value="TRANSMEMBRANE PROTEIN"/>
    <property type="match status" value="1"/>
</dbReference>
<dbReference type="EMBL" id="JALJOQ010000069">
    <property type="protein sequence ID" value="KAK9802665.1"/>
    <property type="molecule type" value="Genomic_DNA"/>
</dbReference>
<sequence length="749" mass="83026">MESRKSLRRIRGSYHSSRPGLAIFCFFVLLLVSLLEDITFNQKQNWSLHVELNLHFGIQAWKVVCNTLFWFLVLVFLFVLIYIQVQYRLIWSWMVTLAYVIAQIVLLAVMSEGNYIIQQSLLGAYIFTQLAIFTVHVLIWHYLPVAQLRLRLLAQIDMRPVRSHRKLDRAQTLRPMAVLPTSSRLASTRHYYCGPIARLFPSWVRNRYEQLLSYEGEVDEQGRPHGYGIWSDTDWHGERLQGMWQHGLPKGPFKARETGSGSSFCSTSGIFFRGFPFVSKIEGPWPAAESMQRALTSSIDFMQQDRLNPFRHGTDGKGPRATKSMDTALPQQHGLPPTGKSVASTAPDPLDELLPPVKGALSEALGRVAEGLQGVHYAPTDESIVVTADASWGILVSGHYRPATEVTAPFETELHVQGWSSVGKDPGHQEALVYTHGFNCCLADACKSLAQFLALANLPPHIKPFVFSWPTGTYSSYITAIRTGAQSHQTQSDFVGMIRALVAMGFSSIHIMAHSLGVRVVMASIPLLEQLFNPSSKATADTLLTQVNAGIGKHRWRTPASPASSSKEGLQSSTDPAPPPQRRGLHRSASQGLRLSSVTLINPDAPLASFKGADGQRLARLCPLVTVYGDRKDVALWGAAIVVGLHAVWSGGPSHWLAFKLHPTAGRHIDELTASDGTPLDLDVIDMTYLDANVQGIRHMSFNLNSSLVEDLRDLLVTQRRAHQRRGRLEPRGGNVFSFLVAPSFVKNP</sequence>
<dbReference type="InterPro" id="IPR010297">
    <property type="entry name" value="DUF900_hydrolase"/>
</dbReference>
<accession>A0AAW1NZ36</accession>
<keyword evidence="2" id="KW-0472">Membrane</keyword>
<dbReference type="InterPro" id="IPR029058">
    <property type="entry name" value="AB_hydrolase_fold"/>
</dbReference>
<evidence type="ECO:0000313" key="4">
    <source>
        <dbReference type="Proteomes" id="UP001465755"/>
    </source>
</evidence>
<feature type="transmembrane region" description="Helical" evidence="2">
    <location>
        <begin position="90"/>
        <end position="110"/>
    </location>
</feature>
<dbReference type="PANTHER" id="PTHR36513">
    <property type="entry name" value="ABC TRANSMEMBRANE TYPE-1 DOMAIN-CONTAINING PROTEIN"/>
    <property type="match status" value="1"/>
</dbReference>
<reference evidence="3 4" key="1">
    <citation type="journal article" date="2024" name="Nat. Commun.">
        <title>Phylogenomics reveals the evolutionary origins of lichenization in chlorophyte algae.</title>
        <authorList>
            <person name="Puginier C."/>
            <person name="Libourel C."/>
            <person name="Otte J."/>
            <person name="Skaloud P."/>
            <person name="Haon M."/>
            <person name="Grisel S."/>
            <person name="Petersen M."/>
            <person name="Berrin J.G."/>
            <person name="Delaux P.M."/>
            <person name="Dal Grande F."/>
            <person name="Keller J."/>
        </authorList>
    </citation>
    <scope>NUCLEOTIDE SEQUENCE [LARGE SCALE GENOMIC DNA]</scope>
    <source>
        <strain evidence="3 4">SAG 2036</strain>
    </source>
</reference>
<comment type="caution">
    <text evidence="3">The sequence shown here is derived from an EMBL/GenBank/DDBJ whole genome shotgun (WGS) entry which is preliminary data.</text>
</comment>
<protein>
    <submittedName>
        <fullName evidence="3">Uncharacterized protein</fullName>
    </submittedName>
</protein>
<feature type="transmembrane region" description="Helical" evidence="2">
    <location>
        <begin position="21"/>
        <end position="40"/>
    </location>
</feature>
<keyword evidence="2" id="KW-0812">Transmembrane</keyword>
<feature type="region of interest" description="Disordered" evidence="1">
    <location>
        <begin position="555"/>
        <end position="588"/>
    </location>
</feature>
<name>A0AAW1NZ36_9CHLO</name>
<feature type="transmembrane region" description="Helical" evidence="2">
    <location>
        <begin position="122"/>
        <end position="143"/>
    </location>
</feature>
<evidence type="ECO:0000256" key="2">
    <source>
        <dbReference type="SAM" id="Phobius"/>
    </source>
</evidence>
<proteinExistence type="predicted"/>